<protein>
    <submittedName>
        <fullName evidence="2">Uncharacterized protein</fullName>
    </submittedName>
</protein>
<feature type="chain" id="PRO_5012124916" evidence="1">
    <location>
        <begin position="20"/>
        <end position="133"/>
    </location>
</feature>
<name>A0A1Y5RP68_9RHOB</name>
<gene>
    <name evidence="2" type="ORF">PSJ8397_00885</name>
</gene>
<evidence type="ECO:0000313" key="2">
    <source>
        <dbReference type="EMBL" id="SLN22231.1"/>
    </source>
</evidence>
<dbReference type="OrthoDB" id="7304934at2"/>
<proteinExistence type="predicted"/>
<organism evidence="2 3">
    <name type="scientific">Pseudooctadecabacter jejudonensis</name>
    <dbReference type="NCBI Taxonomy" id="1391910"/>
    <lineage>
        <taxon>Bacteria</taxon>
        <taxon>Pseudomonadati</taxon>
        <taxon>Pseudomonadota</taxon>
        <taxon>Alphaproteobacteria</taxon>
        <taxon>Rhodobacterales</taxon>
        <taxon>Paracoccaceae</taxon>
        <taxon>Pseudooctadecabacter</taxon>
    </lineage>
</organism>
<dbReference type="AlphaFoldDB" id="A0A1Y5RP68"/>
<dbReference type="EMBL" id="FWFT01000001">
    <property type="protein sequence ID" value="SLN22231.1"/>
    <property type="molecule type" value="Genomic_DNA"/>
</dbReference>
<evidence type="ECO:0000256" key="1">
    <source>
        <dbReference type="SAM" id="SignalP"/>
    </source>
</evidence>
<dbReference type="Proteomes" id="UP000193623">
    <property type="component" value="Unassembled WGS sequence"/>
</dbReference>
<keyword evidence="3" id="KW-1185">Reference proteome</keyword>
<dbReference type="RefSeq" id="WP_085863290.1">
    <property type="nucleotide sequence ID" value="NZ_FWFT01000001.1"/>
</dbReference>
<keyword evidence="1" id="KW-0732">Signal</keyword>
<reference evidence="2 3" key="1">
    <citation type="submission" date="2017-03" db="EMBL/GenBank/DDBJ databases">
        <authorList>
            <person name="Afonso C.L."/>
            <person name="Miller P.J."/>
            <person name="Scott M.A."/>
            <person name="Spackman E."/>
            <person name="Goraichik I."/>
            <person name="Dimitrov K.M."/>
            <person name="Suarez D.L."/>
            <person name="Swayne D.E."/>
        </authorList>
    </citation>
    <scope>NUCLEOTIDE SEQUENCE [LARGE SCALE GENOMIC DNA]</scope>
    <source>
        <strain evidence="2 3">CECT 8397</strain>
    </source>
</reference>
<feature type="signal peptide" evidence="1">
    <location>
        <begin position="1"/>
        <end position="19"/>
    </location>
</feature>
<evidence type="ECO:0000313" key="3">
    <source>
        <dbReference type="Proteomes" id="UP000193623"/>
    </source>
</evidence>
<sequence>MKCIILSIAMALFAAPATAETPLSAEAFEALVEGKTLSFSVGGAPYGSEFYGPNRQVIWSFVNGTCQYGEWFERPTDQGPSICFVYEGDGQEQCWQVFEDAGTLRAEFLNAPNTTVLYQLEEAAPLVCGGVGT</sequence>
<accession>A0A1Y5RP68</accession>